<gene>
    <name evidence="1" type="ORF">Krac_6907</name>
</gene>
<dbReference type="EMBL" id="ADVG01000002">
    <property type="protein sequence ID" value="EFH85677.1"/>
    <property type="molecule type" value="Genomic_DNA"/>
</dbReference>
<reference evidence="1 2" key="1">
    <citation type="journal article" date="2011" name="Stand. Genomic Sci.">
        <title>Non-contiguous finished genome sequence and contextual data of the filamentous soil bacterium Ktedonobacter racemifer type strain (SOSP1-21).</title>
        <authorList>
            <person name="Chang Y.J."/>
            <person name="Land M."/>
            <person name="Hauser L."/>
            <person name="Chertkov O."/>
            <person name="Del Rio T.G."/>
            <person name="Nolan M."/>
            <person name="Copeland A."/>
            <person name="Tice H."/>
            <person name="Cheng J.F."/>
            <person name="Lucas S."/>
            <person name="Han C."/>
            <person name="Goodwin L."/>
            <person name="Pitluck S."/>
            <person name="Ivanova N."/>
            <person name="Ovchinikova G."/>
            <person name="Pati A."/>
            <person name="Chen A."/>
            <person name="Palaniappan K."/>
            <person name="Mavromatis K."/>
            <person name="Liolios K."/>
            <person name="Brettin T."/>
            <person name="Fiebig A."/>
            <person name="Rohde M."/>
            <person name="Abt B."/>
            <person name="Goker M."/>
            <person name="Detter J.C."/>
            <person name="Woyke T."/>
            <person name="Bristow J."/>
            <person name="Eisen J.A."/>
            <person name="Markowitz V."/>
            <person name="Hugenholtz P."/>
            <person name="Kyrpides N.C."/>
            <person name="Klenk H.P."/>
            <person name="Lapidus A."/>
        </authorList>
    </citation>
    <scope>NUCLEOTIDE SEQUENCE [LARGE SCALE GENOMIC DNA]</scope>
    <source>
        <strain evidence="2">DSM 44963</strain>
    </source>
</reference>
<dbReference type="OrthoDB" id="9889972at2"/>
<keyword evidence="2" id="KW-1185">Reference proteome</keyword>
<evidence type="ECO:0008006" key="3">
    <source>
        <dbReference type="Google" id="ProtNLM"/>
    </source>
</evidence>
<evidence type="ECO:0000313" key="2">
    <source>
        <dbReference type="Proteomes" id="UP000004508"/>
    </source>
</evidence>
<protein>
    <recommendedName>
        <fullName evidence="3">Haloacid dehalogenase domain protein hydrolase</fullName>
    </recommendedName>
</protein>
<evidence type="ECO:0000313" key="1">
    <source>
        <dbReference type="EMBL" id="EFH85677.1"/>
    </source>
</evidence>
<accession>D6TPR3</accession>
<comment type="caution">
    <text evidence="1">The sequence shown here is derived from an EMBL/GenBank/DDBJ whole genome shotgun (WGS) entry which is preliminary data.</text>
</comment>
<proteinExistence type="predicted"/>
<dbReference type="InParanoid" id="D6TPR3"/>
<organism evidence="1 2">
    <name type="scientific">Ktedonobacter racemifer DSM 44963</name>
    <dbReference type="NCBI Taxonomy" id="485913"/>
    <lineage>
        <taxon>Bacteria</taxon>
        <taxon>Bacillati</taxon>
        <taxon>Chloroflexota</taxon>
        <taxon>Ktedonobacteria</taxon>
        <taxon>Ktedonobacterales</taxon>
        <taxon>Ktedonobacteraceae</taxon>
        <taxon>Ktedonobacter</taxon>
    </lineage>
</organism>
<sequence length="230" mass="25982">MLFAVDIDRTVAIDRSAYATFISQSLHLSFSPEVLSSIGSFWEFCQLPEVIAYRSASLNNESCFQEAYIQAKTSLEVLAGLHPISGAANGVYTLMQYGKVAYYTSRDLTMQDTTHAWFAQHNFPPEREIVSCKNFYVKYMASYANTKATNEPVILIDDNASKLISAWPRTVEKWPILAEYPLRLTLVAFGVPLNTLPLHTVPFPVLTLPSWESEHIQALLMQILEEKMSF</sequence>
<name>D6TPR3_KTERA</name>
<dbReference type="Proteomes" id="UP000004508">
    <property type="component" value="Unassembled WGS sequence"/>
</dbReference>
<dbReference type="AlphaFoldDB" id="D6TPR3"/>